<dbReference type="GO" id="GO:0003700">
    <property type="term" value="F:DNA-binding transcription factor activity"/>
    <property type="evidence" value="ECO:0007669"/>
    <property type="project" value="InterPro"/>
</dbReference>
<dbReference type="AlphaFoldDB" id="A0A173R5Z4"/>
<dbReference type="InterPro" id="IPR018062">
    <property type="entry name" value="HTH_AraC-typ_CS"/>
</dbReference>
<reference evidence="5 6" key="1">
    <citation type="submission" date="2015-09" db="EMBL/GenBank/DDBJ databases">
        <authorList>
            <consortium name="Pathogen Informatics"/>
        </authorList>
    </citation>
    <scope>NUCLEOTIDE SEQUENCE [LARGE SCALE GENOMIC DNA]</scope>
    <source>
        <strain evidence="5 6">2789STDY5608887</strain>
    </source>
</reference>
<keyword evidence="3" id="KW-0804">Transcription</keyword>
<dbReference type="PROSITE" id="PS00041">
    <property type="entry name" value="HTH_ARAC_FAMILY_1"/>
    <property type="match status" value="1"/>
</dbReference>
<name>A0A173R5Z4_9FIRM</name>
<dbReference type="Gene3D" id="2.60.120.10">
    <property type="entry name" value="Jelly Rolls"/>
    <property type="match status" value="1"/>
</dbReference>
<dbReference type="Gene3D" id="1.10.10.60">
    <property type="entry name" value="Homeodomain-like"/>
    <property type="match status" value="2"/>
</dbReference>
<evidence type="ECO:0000256" key="3">
    <source>
        <dbReference type="ARBA" id="ARBA00023163"/>
    </source>
</evidence>
<dbReference type="SUPFAM" id="SSF46689">
    <property type="entry name" value="Homeodomain-like"/>
    <property type="match status" value="2"/>
</dbReference>
<dbReference type="EMBL" id="CYXX01000001">
    <property type="protein sequence ID" value="CUM72858.1"/>
    <property type="molecule type" value="Genomic_DNA"/>
</dbReference>
<keyword evidence="1" id="KW-0805">Transcription regulation</keyword>
<gene>
    <name evidence="5" type="primary">rhaS_1</name>
    <name evidence="5" type="ORF">ERS852444_00211</name>
</gene>
<evidence type="ECO:0000256" key="2">
    <source>
        <dbReference type="ARBA" id="ARBA00023125"/>
    </source>
</evidence>
<feature type="domain" description="HTH araC/xylS-type" evidence="4">
    <location>
        <begin position="176"/>
        <end position="274"/>
    </location>
</feature>
<dbReference type="InterPro" id="IPR037923">
    <property type="entry name" value="HTH-like"/>
</dbReference>
<dbReference type="Pfam" id="PF02311">
    <property type="entry name" value="AraC_binding"/>
    <property type="match status" value="1"/>
</dbReference>
<dbReference type="InterPro" id="IPR003313">
    <property type="entry name" value="AraC-bd"/>
</dbReference>
<proteinExistence type="predicted"/>
<dbReference type="PRINTS" id="PR00032">
    <property type="entry name" value="HTHARAC"/>
</dbReference>
<keyword evidence="2" id="KW-0238">DNA-binding</keyword>
<organism evidence="5 6">
    <name type="scientific">Roseburia inulinivorans</name>
    <dbReference type="NCBI Taxonomy" id="360807"/>
    <lineage>
        <taxon>Bacteria</taxon>
        <taxon>Bacillati</taxon>
        <taxon>Bacillota</taxon>
        <taxon>Clostridia</taxon>
        <taxon>Lachnospirales</taxon>
        <taxon>Lachnospiraceae</taxon>
        <taxon>Roseburia</taxon>
    </lineage>
</organism>
<accession>A0A173R5Z4</accession>
<dbReference type="InterPro" id="IPR020449">
    <property type="entry name" value="Tscrpt_reg_AraC-type_HTH"/>
</dbReference>
<dbReference type="Proteomes" id="UP000095453">
    <property type="component" value="Unassembled WGS sequence"/>
</dbReference>
<dbReference type="InterPro" id="IPR014710">
    <property type="entry name" value="RmlC-like_jellyroll"/>
</dbReference>
<dbReference type="RefSeq" id="WP_055167364.1">
    <property type="nucleotide sequence ID" value="NZ_CYXX01000001.1"/>
</dbReference>
<dbReference type="Pfam" id="PF12833">
    <property type="entry name" value="HTH_18"/>
    <property type="match status" value="1"/>
</dbReference>
<evidence type="ECO:0000313" key="5">
    <source>
        <dbReference type="EMBL" id="CUM72858.1"/>
    </source>
</evidence>
<dbReference type="SMART" id="SM00342">
    <property type="entry name" value="HTH_ARAC"/>
    <property type="match status" value="1"/>
</dbReference>
<dbReference type="GO" id="GO:0043565">
    <property type="term" value="F:sequence-specific DNA binding"/>
    <property type="evidence" value="ECO:0007669"/>
    <property type="project" value="InterPro"/>
</dbReference>
<sequence length="279" mass="32758">MEEILLSDKIKDYKIDFAERDADFHMDRFHYHPYYEIYFLLSGNCSALINHSIYHLVPGDFVLIPQSTMHRFVYDCNSTVKRYNLFFTMEFITSLFHSDTKDILEHLFHYPVLHLTSLLQDNATRLFDTLHQETTKQDTCSQAVIPAYISLILSLLVRNRDHIQLQDLDSAENAIQASARYISTHFQEAVSLHMVADYIHMSPTYYSKKFKQITGVGFKEYLTKTRLYEATELLTHTSLNMTEIAIRCGFNDGNYFGDAFRKEFGLSPLQYRKRRKNLL</sequence>
<dbReference type="InterPro" id="IPR009057">
    <property type="entry name" value="Homeodomain-like_sf"/>
</dbReference>
<evidence type="ECO:0000256" key="1">
    <source>
        <dbReference type="ARBA" id="ARBA00023015"/>
    </source>
</evidence>
<evidence type="ECO:0000313" key="6">
    <source>
        <dbReference type="Proteomes" id="UP000095453"/>
    </source>
</evidence>
<evidence type="ECO:0000259" key="4">
    <source>
        <dbReference type="PROSITE" id="PS01124"/>
    </source>
</evidence>
<dbReference type="PROSITE" id="PS01124">
    <property type="entry name" value="HTH_ARAC_FAMILY_2"/>
    <property type="match status" value="1"/>
</dbReference>
<dbReference type="CDD" id="cd02208">
    <property type="entry name" value="cupin_RmlC-like"/>
    <property type="match status" value="1"/>
</dbReference>
<dbReference type="PANTHER" id="PTHR43280">
    <property type="entry name" value="ARAC-FAMILY TRANSCRIPTIONAL REGULATOR"/>
    <property type="match status" value="1"/>
</dbReference>
<protein>
    <submittedName>
        <fullName evidence="5">L-rhamnose operon regulatory protein rhaS</fullName>
    </submittedName>
</protein>
<dbReference type="PANTHER" id="PTHR43280:SF2">
    <property type="entry name" value="HTH-TYPE TRANSCRIPTIONAL REGULATOR EXSA"/>
    <property type="match status" value="1"/>
</dbReference>
<dbReference type="SUPFAM" id="SSF51215">
    <property type="entry name" value="Regulatory protein AraC"/>
    <property type="match status" value="1"/>
</dbReference>
<dbReference type="InterPro" id="IPR018060">
    <property type="entry name" value="HTH_AraC"/>
</dbReference>